<dbReference type="GeneID" id="105899278"/>
<accession>A0A6P8FMA3</accession>
<proteinExistence type="predicted"/>
<protein>
    <submittedName>
        <fullName evidence="7">Transmembrane protein 235-like</fullName>
    </submittedName>
</protein>
<dbReference type="AlphaFoldDB" id="A0A6P8FMA3"/>
<feature type="transmembrane region" description="Helical" evidence="5">
    <location>
        <begin position="166"/>
        <end position="194"/>
    </location>
</feature>
<evidence type="ECO:0000256" key="3">
    <source>
        <dbReference type="ARBA" id="ARBA00022989"/>
    </source>
</evidence>
<dbReference type="PANTHER" id="PTHR20516">
    <property type="entry name" value="TRANSMEMBRANE PROTEIN 114/235 FAMILY MEMBER"/>
    <property type="match status" value="1"/>
</dbReference>
<dbReference type="GO" id="GO:0016324">
    <property type="term" value="C:apical plasma membrane"/>
    <property type="evidence" value="ECO:0007669"/>
    <property type="project" value="TreeGrafter"/>
</dbReference>
<dbReference type="InterPro" id="IPR039951">
    <property type="entry name" value="TMEM114/TMEM235"/>
</dbReference>
<dbReference type="Gene3D" id="1.20.140.150">
    <property type="match status" value="1"/>
</dbReference>
<dbReference type="RefSeq" id="XP_031429368.1">
    <property type="nucleotide sequence ID" value="XM_031573508.2"/>
</dbReference>
<sequence>MIKFGVVVVAAGVLGFFSFGFLALAIGTEYWYVIDVNAGNCSDSQSMAGMQSSHAGLWRIYEGPDSSLYVISVEASNHTAMEKHLLSLHRAVVILLPMNLLLLVVGGISSLYSALTNSTCLLKASAAYLLLCSLLTLSGVSIYITYSQQALAEVQRTVDEETLSRVHLSFGWSLTVACLSFSLQIASGILLLVAARIAQQLARSTNPRITLQPLEAQPSTIMSLMGTSS</sequence>
<keyword evidence="6" id="KW-1185">Reference proteome</keyword>
<dbReference type="Pfam" id="PF13903">
    <property type="entry name" value="Claudin_2"/>
    <property type="match status" value="1"/>
</dbReference>
<dbReference type="PANTHER" id="PTHR20516:SF1">
    <property type="entry name" value="TRANSMEMBRANE PROTEIN 235"/>
    <property type="match status" value="1"/>
</dbReference>
<keyword evidence="3 5" id="KW-1133">Transmembrane helix</keyword>
<keyword evidence="2 5" id="KW-0812">Transmembrane</keyword>
<feature type="transmembrane region" description="Helical" evidence="5">
    <location>
        <begin position="91"/>
        <end position="115"/>
    </location>
</feature>
<dbReference type="KEGG" id="char:105899278"/>
<organism evidence="6 7">
    <name type="scientific">Clupea harengus</name>
    <name type="common">Atlantic herring</name>
    <dbReference type="NCBI Taxonomy" id="7950"/>
    <lineage>
        <taxon>Eukaryota</taxon>
        <taxon>Metazoa</taxon>
        <taxon>Chordata</taxon>
        <taxon>Craniata</taxon>
        <taxon>Vertebrata</taxon>
        <taxon>Euteleostomi</taxon>
        <taxon>Actinopterygii</taxon>
        <taxon>Neopterygii</taxon>
        <taxon>Teleostei</taxon>
        <taxon>Clupei</taxon>
        <taxon>Clupeiformes</taxon>
        <taxon>Clupeoidei</taxon>
        <taxon>Clupeidae</taxon>
        <taxon>Clupea</taxon>
    </lineage>
</organism>
<evidence type="ECO:0000313" key="6">
    <source>
        <dbReference type="Proteomes" id="UP000515152"/>
    </source>
</evidence>
<evidence type="ECO:0000313" key="7">
    <source>
        <dbReference type="RefSeq" id="XP_031429368.1"/>
    </source>
</evidence>
<name>A0A6P8FMA3_CLUHA</name>
<dbReference type="Proteomes" id="UP000515152">
    <property type="component" value="Chromosome 1"/>
</dbReference>
<evidence type="ECO:0000256" key="1">
    <source>
        <dbReference type="ARBA" id="ARBA00004141"/>
    </source>
</evidence>
<evidence type="ECO:0000256" key="4">
    <source>
        <dbReference type="ARBA" id="ARBA00023136"/>
    </source>
</evidence>
<reference evidence="7" key="1">
    <citation type="submission" date="2025-08" db="UniProtKB">
        <authorList>
            <consortium name="RefSeq"/>
        </authorList>
    </citation>
    <scope>IDENTIFICATION</scope>
</reference>
<dbReference type="OrthoDB" id="9626630at2759"/>
<feature type="transmembrane region" description="Helical" evidence="5">
    <location>
        <begin position="127"/>
        <end position="146"/>
    </location>
</feature>
<evidence type="ECO:0000256" key="2">
    <source>
        <dbReference type="ARBA" id="ARBA00022692"/>
    </source>
</evidence>
<keyword evidence="4 5" id="KW-0472">Membrane</keyword>
<dbReference type="InterPro" id="IPR004031">
    <property type="entry name" value="PMP22/EMP/MP20/Claudin"/>
</dbReference>
<comment type="subcellular location">
    <subcellularLocation>
        <location evidence="1">Membrane</location>
        <topology evidence="1">Multi-pass membrane protein</topology>
    </subcellularLocation>
</comment>
<evidence type="ECO:0000256" key="5">
    <source>
        <dbReference type="SAM" id="Phobius"/>
    </source>
</evidence>
<gene>
    <name evidence="7" type="primary">LOC105899278</name>
</gene>